<dbReference type="InterPro" id="IPR003280">
    <property type="entry name" value="2pore_dom_K_chnl"/>
</dbReference>
<feature type="domain" description="Potassium channel" evidence="14">
    <location>
        <begin position="197"/>
        <end position="253"/>
    </location>
</feature>
<dbReference type="GO" id="GO:0015271">
    <property type="term" value="F:outward rectifier potassium channel activity"/>
    <property type="evidence" value="ECO:0007669"/>
    <property type="project" value="TreeGrafter"/>
</dbReference>
<feature type="transmembrane region" description="Helical" evidence="13">
    <location>
        <begin position="357"/>
        <end position="381"/>
    </location>
</feature>
<evidence type="ECO:0000256" key="10">
    <source>
        <dbReference type="ARBA" id="ARBA00023136"/>
    </source>
</evidence>
<evidence type="ECO:0000256" key="4">
    <source>
        <dbReference type="ARBA" id="ARBA00022538"/>
    </source>
</evidence>
<keyword evidence="6" id="KW-0631">Potassium channel</keyword>
<dbReference type="InterPro" id="IPR003092">
    <property type="entry name" value="2pore_dom_K_chnl_TASK"/>
</dbReference>
<evidence type="ECO:0000256" key="11">
    <source>
        <dbReference type="ARBA" id="ARBA00023303"/>
    </source>
</evidence>
<keyword evidence="16" id="KW-1185">Reference proteome</keyword>
<keyword evidence="7" id="KW-0630">Potassium</keyword>
<feature type="transmembrane region" description="Helical" evidence="13">
    <location>
        <begin position="232"/>
        <end position="254"/>
    </location>
</feature>
<evidence type="ECO:0000256" key="6">
    <source>
        <dbReference type="ARBA" id="ARBA00022826"/>
    </source>
</evidence>
<reference evidence="15 16" key="1">
    <citation type="submission" date="2024-03" db="EMBL/GenBank/DDBJ databases">
        <title>Adaptation during the transition from Ophiocordyceps entomopathogen to insect associate is accompanied by gene loss and intensified selection.</title>
        <authorList>
            <person name="Ward C.M."/>
            <person name="Onetto C.A."/>
            <person name="Borneman A.R."/>
        </authorList>
    </citation>
    <scope>NUCLEOTIDE SEQUENCE [LARGE SCALE GENOMIC DNA]</scope>
    <source>
        <strain evidence="15">AWRI1</strain>
        <tissue evidence="15">Single Adult Female</tissue>
    </source>
</reference>
<feature type="domain" description="Potassium channel" evidence="14">
    <location>
        <begin position="302"/>
        <end position="374"/>
    </location>
</feature>
<keyword evidence="9 12" id="KW-0406">Ion transport</keyword>
<dbReference type="EMBL" id="JBBCAQ010000014">
    <property type="protein sequence ID" value="KAK7598163.1"/>
    <property type="molecule type" value="Genomic_DNA"/>
</dbReference>
<dbReference type="GO" id="GO:0030322">
    <property type="term" value="P:stabilization of membrane potential"/>
    <property type="evidence" value="ECO:0007669"/>
    <property type="project" value="TreeGrafter"/>
</dbReference>
<keyword evidence="11 12" id="KW-0407">Ion channel</keyword>
<dbReference type="Proteomes" id="UP001367676">
    <property type="component" value="Unassembled WGS sequence"/>
</dbReference>
<gene>
    <name evidence="15" type="ORF">V9T40_006398</name>
</gene>
<keyword evidence="4" id="KW-0633">Potassium transport</keyword>
<evidence type="ECO:0000256" key="5">
    <source>
        <dbReference type="ARBA" id="ARBA00022692"/>
    </source>
</evidence>
<feature type="transmembrane region" description="Helical" evidence="13">
    <location>
        <begin position="293"/>
        <end position="314"/>
    </location>
</feature>
<sequence>MTIPLHSIGSSLCAGTQTTNYGMDESKKIPERIRNATNTELEHNEQVIFICPGCNMSKDDADKKSCCDSSRNEEAISCGKGCGKSAKKLKLFVLSGPGLTILLLSYLMVGAVTFNALEGGRKFDIRDLNISKNDFPYRDIKIKEAVERLWKITENLNVLYKDNWTKLAEMLTKKESSLVSECNTKNYLSNRKNSQQPFWNLGECFLYSLSLLTTVGSGNVLPRTIWGRVISVFYITIGFFIMLVYLAVIGDCLANPFRRVYRFITHTPSRTKPIITCTVPNCDKARLLYRETISIPIWLAAIVLVTYITGGAFIFNVIEKWTLLDSWYFCFLSLVTIGFGSFTPGRMENISMMVTSAYILIGMALLSMCFNLVQMDIIAFFRNLYVWSERDEAMANARVSASS</sequence>
<protein>
    <recommendedName>
        <fullName evidence="14">Potassium channel domain-containing protein</fullName>
    </recommendedName>
</protein>
<evidence type="ECO:0000256" key="8">
    <source>
        <dbReference type="ARBA" id="ARBA00022989"/>
    </source>
</evidence>
<evidence type="ECO:0000256" key="2">
    <source>
        <dbReference type="ARBA" id="ARBA00006666"/>
    </source>
</evidence>
<dbReference type="Gene3D" id="1.10.287.70">
    <property type="match status" value="1"/>
</dbReference>
<comment type="subcellular location">
    <subcellularLocation>
        <location evidence="1">Membrane</location>
        <topology evidence="1">Multi-pass membrane protein</topology>
    </subcellularLocation>
</comment>
<dbReference type="Pfam" id="PF07885">
    <property type="entry name" value="Ion_trans_2"/>
    <property type="match status" value="2"/>
</dbReference>
<feature type="transmembrane region" description="Helical" evidence="13">
    <location>
        <begin position="326"/>
        <end position="345"/>
    </location>
</feature>
<feature type="transmembrane region" description="Helical" evidence="13">
    <location>
        <begin position="98"/>
        <end position="117"/>
    </location>
</feature>
<keyword evidence="8 13" id="KW-1133">Transmembrane helix</keyword>
<dbReference type="PRINTS" id="PR01333">
    <property type="entry name" value="2POREKCHANEL"/>
</dbReference>
<organism evidence="15 16">
    <name type="scientific">Parthenolecanium corni</name>
    <dbReference type="NCBI Taxonomy" id="536013"/>
    <lineage>
        <taxon>Eukaryota</taxon>
        <taxon>Metazoa</taxon>
        <taxon>Ecdysozoa</taxon>
        <taxon>Arthropoda</taxon>
        <taxon>Hexapoda</taxon>
        <taxon>Insecta</taxon>
        <taxon>Pterygota</taxon>
        <taxon>Neoptera</taxon>
        <taxon>Paraneoptera</taxon>
        <taxon>Hemiptera</taxon>
        <taxon>Sternorrhyncha</taxon>
        <taxon>Coccoidea</taxon>
        <taxon>Coccidae</taxon>
        <taxon>Parthenolecanium</taxon>
    </lineage>
</organism>
<keyword evidence="5 12" id="KW-0812">Transmembrane</keyword>
<evidence type="ECO:0000256" key="12">
    <source>
        <dbReference type="RuleBase" id="RU003857"/>
    </source>
</evidence>
<dbReference type="GO" id="GO:0022841">
    <property type="term" value="F:potassium ion leak channel activity"/>
    <property type="evidence" value="ECO:0007669"/>
    <property type="project" value="TreeGrafter"/>
</dbReference>
<evidence type="ECO:0000256" key="3">
    <source>
        <dbReference type="ARBA" id="ARBA00022448"/>
    </source>
</evidence>
<keyword evidence="10 13" id="KW-0472">Membrane</keyword>
<name>A0AAN9TKQ3_9HEMI</name>
<comment type="similarity">
    <text evidence="2 12">Belongs to the two pore domain potassium channel (TC 1.A.1.8) family.</text>
</comment>
<evidence type="ECO:0000313" key="16">
    <source>
        <dbReference type="Proteomes" id="UP001367676"/>
    </source>
</evidence>
<evidence type="ECO:0000256" key="7">
    <source>
        <dbReference type="ARBA" id="ARBA00022958"/>
    </source>
</evidence>
<keyword evidence="3 12" id="KW-0813">Transport</keyword>
<feature type="transmembrane region" description="Helical" evidence="13">
    <location>
        <begin position="198"/>
        <end position="220"/>
    </location>
</feature>
<dbReference type="AlphaFoldDB" id="A0AAN9TKQ3"/>
<evidence type="ECO:0000313" key="15">
    <source>
        <dbReference type="EMBL" id="KAK7598163.1"/>
    </source>
</evidence>
<accession>A0AAN9TKQ3</accession>
<evidence type="ECO:0000259" key="14">
    <source>
        <dbReference type="Pfam" id="PF07885"/>
    </source>
</evidence>
<dbReference type="GO" id="GO:0005886">
    <property type="term" value="C:plasma membrane"/>
    <property type="evidence" value="ECO:0007669"/>
    <property type="project" value="TreeGrafter"/>
</dbReference>
<proteinExistence type="inferred from homology"/>
<dbReference type="InterPro" id="IPR013099">
    <property type="entry name" value="K_chnl_dom"/>
</dbReference>
<dbReference type="PANTHER" id="PTHR11003:SF325">
    <property type="entry name" value="POTASSIUM CHANNEL DOMAIN-CONTAINING PROTEIN"/>
    <property type="match status" value="1"/>
</dbReference>
<evidence type="ECO:0000256" key="13">
    <source>
        <dbReference type="SAM" id="Phobius"/>
    </source>
</evidence>
<evidence type="ECO:0000256" key="9">
    <source>
        <dbReference type="ARBA" id="ARBA00023065"/>
    </source>
</evidence>
<dbReference type="SUPFAM" id="SSF81324">
    <property type="entry name" value="Voltage-gated potassium channels"/>
    <property type="match status" value="2"/>
</dbReference>
<comment type="caution">
    <text evidence="15">The sequence shown here is derived from an EMBL/GenBank/DDBJ whole genome shotgun (WGS) entry which is preliminary data.</text>
</comment>
<dbReference type="PRINTS" id="PR01095">
    <property type="entry name" value="TASKCHANNEL"/>
</dbReference>
<evidence type="ECO:0000256" key="1">
    <source>
        <dbReference type="ARBA" id="ARBA00004141"/>
    </source>
</evidence>
<dbReference type="PANTHER" id="PTHR11003">
    <property type="entry name" value="POTASSIUM CHANNEL, SUBFAMILY K"/>
    <property type="match status" value="1"/>
</dbReference>